<feature type="compositionally biased region" description="Low complexity" evidence="7">
    <location>
        <begin position="32"/>
        <end position="53"/>
    </location>
</feature>
<feature type="region of interest" description="Disordered" evidence="7">
    <location>
        <begin position="28"/>
        <end position="53"/>
    </location>
</feature>
<organism evidence="10 11">
    <name type="scientific">Polyangium spumosum</name>
    <dbReference type="NCBI Taxonomy" id="889282"/>
    <lineage>
        <taxon>Bacteria</taxon>
        <taxon>Pseudomonadati</taxon>
        <taxon>Myxococcota</taxon>
        <taxon>Polyangia</taxon>
        <taxon>Polyangiales</taxon>
        <taxon>Polyangiaceae</taxon>
        <taxon>Polyangium</taxon>
    </lineage>
</organism>
<evidence type="ECO:0000256" key="1">
    <source>
        <dbReference type="ARBA" id="ARBA00022617"/>
    </source>
</evidence>
<keyword evidence="4" id="KW-0560">Oxidoreductase</keyword>
<feature type="domain" description="Cytochrome c" evidence="9">
    <location>
        <begin position="428"/>
        <end position="532"/>
    </location>
</feature>
<sequence length="931" mass="98918">MGARIAGRRFLRIAASSLLILAGCGGGPPTTSPSLPSSPPRSAGQTVPAPAPVTTGPAANLGPCAPHHPASLRPLHPGRGDRVVLARSAQRTLAFVANEDDAAIHTIDLDARDEVAVMQLPGSPSALVGLSDGRLVVALRDRNEVLVLEAAANGAGSLEARCRTVVPSEPVGLSAFVAGAGERIVVVSGYGHTLGVLSAKNLAFERTANLSRDPRAVVISGEHAFVSHVVSAELSVVELATGKVDELDVLSGKMAKSIGAARGDLVRGGQAFSLATNEGRLFVPMVTVDPGEPKITTVYGGTESPIKPFVGVVDLVARKPLDLPLPGRSAHSLECLLPRAAAAKGDRLFVTCLGSDTLLELDGRAQNAAELVRRRVRLPGGPLGLALSDRHAIVVSQFDRAVSIVDLDGAAPEPLVVRLSRPRGEVDAVFDRGRRIFHDGFDPRISSDGRACASCHPEGREDGLTWSTPDGPRQTISLAGRLASATPFGWFGEHGTLSNHLAHTVSRLGGQGFAVRDHADLTALATYITRMKAPVITPDPASEELVARGRELFHDAAQGCGDCHAGGGTDRGRHDVGTGGALEARLSFDTPSLLSIAGSAPYFHDGRHASLSDLLAKADDKMGHARHLSADARAAMVAYMESLGPAAVEARPMREFVRPAGAASLPPVATSPMERLVLRQRPPRGVWENVDFDLGALPTVVVESGLQYDEKVAAPQGGVRLDLLVWKSGCAAVPYHAAAQLMLDWRSTGMTRLLERCVSAPDEDGRRHWRDILVQTIDPLPDGRLHVEQRRGFIHVVKRETWFTSSIVADAVPVANGLAFVFRTSCGDCKEGEREALHVVSPSSTFWGDEYFSWKTLRLDEGTADSASRVFNVPNLERWRQVTKVDVQTGGRIGAPRNARLRIDTSRTLSEDTPRVAVGLGTCVESDFRCD</sequence>
<keyword evidence="5 6" id="KW-0408">Iron</keyword>
<keyword evidence="1 6" id="KW-0349">Heme</keyword>
<dbReference type="GO" id="GO:0004130">
    <property type="term" value="F:cytochrome-c peroxidase activity"/>
    <property type="evidence" value="ECO:0007669"/>
    <property type="project" value="TreeGrafter"/>
</dbReference>
<dbReference type="InterPro" id="IPR051395">
    <property type="entry name" value="Cytochrome_c_Peroxidase/MauG"/>
</dbReference>
<proteinExistence type="predicted"/>
<evidence type="ECO:0000256" key="7">
    <source>
        <dbReference type="SAM" id="MobiDB-lite"/>
    </source>
</evidence>
<dbReference type="PROSITE" id="PS51007">
    <property type="entry name" value="CYTC"/>
    <property type="match status" value="2"/>
</dbReference>
<keyword evidence="2 6" id="KW-0479">Metal-binding</keyword>
<comment type="caution">
    <text evidence="10">The sequence shown here is derived from an EMBL/GenBank/DDBJ whole genome shotgun (WGS) entry which is preliminary data.</text>
</comment>
<dbReference type="InterPro" id="IPR036909">
    <property type="entry name" value="Cyt_c-like_dom_sf"/>
</dbReference>
<evidence type="ECO:0000256" key="5">
    <source>
        <dbReference type="ARBA" id="ARBA00023004"/>
    </source>
</evidence>
<dbReference type="GO" id="GO:0020037">
    <property type="term" value="F:heme binding"/>
    <property type="evidence" value="ECO:0007669"/>
    <property type="project" value="InterPro"/>
</dbReference>
<dbReference type="Gene3D" id="2.130.10.10">
    <property type="entry name" value="YVTN repeat-like/Quinoprotein amine dehydrogenase"/>
    <property type="match status" value="1"/>
</dbReference>
<protein>
    <submittedName>
        <fullName evidence="10">C-type cytochrome</fullName>
    </submittedName>
</protein>
<gene>
    <name evidence="10" type="ORF">GF068_37005</name>
</gene>
<reference evidence="10 11" key="1">
    <citation type="submission" date="2019-10" db="EMBL/GenBank/DDBJ databases">
        <title>A soil myxobacterium in the family Polyangiaceae.</title>
        <authorList>
            <person name="Li Y."/>
            <person name="Wang J."/>
        </authorList>
    </citation>
    <scope>NUCLEOTIDE SEQUENCE [LARGE SCALE GENOMIC DNA]</scope>
    <source>
        <strain evidence="10 11">DSM 14734</strain>
    </source>
</reference>
<name>A0A6N7PZG7_9BACT</name>
<dbReference type="SUPFAM" id="SSF46626">
    <property type="entry name" value="Cytochrome c"/>
    <property type="match status" value="2"/>
</dbReference>
<evidence type="ECO:0000256" key="2">
    <source>
        <dbReference type="ARBA" id="ARBA00022723"/>
    </source>
</evidence>
<dbReference type="InterPro" id="IPR009056">
    <property type="entry name" value="Cyt_c-like_dom"/>
</dbReference>
<dbReference type="Gene3D" id="1.10.760.10">
    <property type="entry name" value="Cytochrome c-like domain"/>
    <property type="match status" value="2"/>
</dbReference>
<evidence type="ECO:0000313" key="11">
    <source>
        <dbReference type="Proteomes" id="UP000440224"/>
    </source>
</evidence>
<feature type="signal peptide" evidence="8">
    <location>
        <begin position="1"/>
        <end position="22"/>
    </location>
</feature>
<dbReference type="InterPro" id="IPR015943">
    <property type="entry name" value="WD40/YVTN_repeat-like_dom_sf"/>
</dbReference>
<dbReference type="InterPro" id="IPR011045">
    <property type="entry name" value="N2O_reductase_N"/>
</dbReference>
<evidence type="ECO:0000256" key="4">
    <source>
        <dbReference type="ARBA" id="ARBA00023002"/>
    </source>
</evidence>
<evidence type="ECO:0000256" key="6">
    <source>
        <dbReference type="PROSITE-ProRule" id="PRU00433"/>
    </source>
</evidence>
<evidence type="ECO:0000256" key="3">
    <source>
        <dbReference type="ARBA" id="ARBA00022729"/>
    </source>
</evidence>
<dbReference type="SUPFAM" id="SSF50974">
    <property type="entry name" value="Nitrous oxide reductase, N-terminal domain"/>
    <property type="match status" value="1"/>
</dbReference>
<dbReference type="GO" id="GO:0009055">
    <property type="term" value="F:electron transfer activity"/>
    <property type="evidence" value="ECO:0007669"/>
    <property type="project" value="InterPro"/>
</dbReference>
<dbReference type="AlphaFoldDB" id="A0A6N7PZG7"/>
<dbReference type="GO" id="GO:0046872">
    <property type="term" value="F:metal ion binding"/>
    <property type="evidence" value="ECO:0007669"/>
    <property type="project" value="UniProtKB-KW"/>
</dbReference>
<dbReference type="OrthoDB" id="5342087at2"/>
<evidence type="ECO:0000256" key="8">
    <source>
        <dbReference type="SAM" id="SignalP"/>
    </source>
</evidence>
<dbReference type="EMBL" id="WJIE01000018">
    <property type="protein sequence ID" value="MRG97488.1"/>
    <property type="molecule type" value="Genomic_DNA"/>
</dbReference>
<feature type="domain" description="Cytochrome c" evidence="9">
    <location>
        <begin position="544"/>
        <end position="644"/>
    </location>
</feature>
<dbReference type="PROSITE" id="PS51257">
    <property type="entry name" value="PROKAR_LIPOPROTEIN"/>
    <property type="match status" value="1"/>
</dbReference>
<dbReference type="PANTHER" id="PTHR30600">
    <property type="entry name" value="CYTOCHROME C PEROXIDASE-RELATED"/>
    <property type="match status" value="1"/>
</dbReference>
<evidence type="ECO:0000313" key="10">
    <source>
        <dbReference type="EMBL" id="MRG97488.1"/>
    </source>
</evidence>
<keyword evidence="3 8" id="KW-0732">Signal</keyword>
<feature type="chain" id="PRO_5027119654" evidence="8">
    <location>
        <begin position="23"/>
        <end position="931"/>
    </location>
</feature>
<keyword evidence="11" id="KW-1185">Reference proteome</keyword>
<dbReference type="Proteomes" id="UP000440224">
    <property type="component" value="Unassembled WGS sequence"/>
</dbReference>
<dbReference type="PANTHER" id="PTHR30600:SF10">
    <property type="entry name" value="BLL6722 PROTEIN"/>
    <property type="match status" value="1"/>
</dbReference>
<evidence type="ECO:0000259" key="9">
    <source>
        <dbReference type="PROSITE" id="PS51007"/>
    </source>
</evidence>
<accession>A0A6N7PZG7</accession>